<name>A0AAW9A6V9_9BACL</name>
<dbReference type="EMBL" id="JAUBDJ010000001">
    <property type="protein sequence ID" value="MDW0115356.1"/>
    <property type="molecule type" value="Genomic_DNA"/>
</dbReference>
<evidence type="ECO:0008006" key="4">
    <source>
        <dbReference type="Google" id="ProtNLM"/>
    </source>
</evidence>
<keyword evidence="3" id="KW-1185">Reference proteome</keyword>
<gene>
    <name evidence="2" type="ORF">QTL97_00180</name>
</gene>
<keyword evidence="1" id="KW-1133">Transmembrane helix</keyword>
<dbReference type="RefSeq" id="WP_317939957.1">
    <property type="nucleotide sequence ID" value="NZ_JAUBDJ010000001.1"/>
</dbReference>
<keyword evidence="1" id="KW-0812">Transmembrane</keyword>
<reference evidence="2 3" key="1">
    <citation type="submission" date="2023-06" db="EMBL/GenBank/DDBJ databases">
        <title>Sporosarcina sp. nov., isolated from Korean traditional fermented seafood 'Jeotgal'.</title>
        <authorList>
            <person name="Yang A.I."/>
            <person name="Shin N.-R."/>
        </authorList>
    </citation>
    <scope>NUCLEOTIDE SEQUENCE [LARGE SCALE GENOMIC DNA]</scope>
    <source>
        <strain evidence="2 3">KCTC43456</strain>
    </source>
</reference>
<proteinExistence type="predicted"/>
<evidence type="ECO:0000313" key="2">
    <source>
        <dbReference type="EMBL" id="MDW0115356.1"/>
    </source>
</evidence>
<feature type="transmembrane region" description="Helical" evidence="1">
    <location>
        <begin position="6"/>
        <end position="32"/>
    </location>
</feature>
<dbReference type="Proteomes" id="UP001271648">
    <property type="component" value="Unassembled WGS sequence"/>
</dbReference>
<sequence length="61" mass="6599">MTLLYMLIGALPGLLFLGIPGAVIGGLIGFVYGATQSNHRRIVELEKEVNELKENKNKSGN</sequence>
<evidence type="ECO:0000313" key="3">
    <source>
        <dbReference type="Proteomes" id="UP001271648"/>
    </source>
</evidence>
<comment type="caution">
    <text evidence="2">The sequence shown here is derived from an EMBL/GenBank/DDBJ whole genome shotgun (WGS) entry which is preliminary data.</text>
</comment>
<keyword evidence="1" id="KW-0472">Membrane</keyword>
<organism evidence="2 3">
    <name type="scientific">Sporosarcina thermotolerans</name>
    <dbReference type="NCBI Taxonomy" id="633404"/>
    <lineage>
        <taxon>Bacteria</taxon>
        <taxon>Bacillati</taxon>
        <taxon>Bacillota</taxon>
        <taxon>Bacilli</taxon>
        <taxon>Bacillales</taxon>
        <taxon>Caryophanaceae</taxon>
        <taxon>Sporosarcina</taxon>
    </lineage>
</organism>
<evidence type="ECO:0000256" key="1">
    <source>
        <dbReference type="SAM" id="Phobius"/>
    </source>
</evidence>
<protein>
    <recommendedName>
        <fullName evidence="4">Glycine zipper family protein</fullName>
    </recommendedName>
</protein>
<dbReference type="AlphaFoldDB" id="A0AAW9A6V9"/>
<accession>A0AAW9A6V9</accession>